<dbReference type="EMBL" id="JAUSQM010000001">
    <property type="protein sequence ID" value="MDP9823905.1"/>
    <property type="molecule type" value="Genomic_DNA"/>
</dbReference>
<dbReference type="SUPFAM" id="SSF50129">
    <property type="entry name" value="GroES-like"/>
    <property type="match status" value="1"/>
</dbReference>
<dbReference type="Pfam" id="PF08240">
    <property type="entry name" value="ADH_N"/>
    <property type="match status" value="1"/>
</dbReference>
<protein>
    <submittedName>
        <fullName evidence="8">Aryl-alcohol dehydrogenase</fullName>
        <ecNumber evidence="8">1.1.1.90</ecNumber>
    </submittedName>
</protein>
<dbReference type="InterPro" id="IPR002328">
    <property type="entry name" value="ADH_Zn_CS"/>
</dbReference>
<keyword evidence="3 6" id="KW-0479">Metal-binding</keyword>
<dbReference type="EC" id="1.1.1.90" evidence="8"/>
<dbReference type="CDD" id="cd08278">
    <property type="entry name" value="benzyl_alcohol_DH"/>
    <property type="match status" value="1"/>
</dbReference>
<keyword evidence="4 6" id="KW-0862">Zinc</keyword>
<reference evidence="8 9" key="1">
    <citation type="submission" date="2023-07" db="EMBL/GenBank/DDBJ databases">
        <title>Sequencing the genomes of 1000 actinobacteria strains.</title>
        <authorList>
            <person name="Klenk H.-P."/>
        </authorList>
    </citation>
    <scope>NUCLEOTIDE SEQUENCE [LARGE SCALE GENOMIC DNA]</scope>
    <source>
        <strain evidence="8 9">GD13</strain>
    </source>
</reference>
<dbReference type="Pfam" id="PF00107">
    <property type="entry name" value="ADH_zinc_N"/>
    <property type="match status" value="1"/>
</dbReference>
<evidence type="ECO:0000259" key="7">
    <source>
        <dbReference type="SMART" id="SM00829"/>
    </source>
</evidence>
<evidence type="ECO:0000256" key="4">
    <source>
        <dbReference type="ARBA" id="ARBA00022833"/>
    </source>
</evidence>
<dbReference type="InterPro" id="IPR011032">
    <property type="entry name" value="GroES-like_sf"/>
</dbReference>
<name>A0ABT9NV75_9ACTN</name>
<comment type="caution">
    <text evidence="8">The sequence shown here is derived from an EMBL/GenBank/DDBJ whole genome shotgun (WGS) entry which is preliminary data.</text>
</comment>
<dbReference type="RefSeq" id="WP_068121012.1">
    <property type="nucleotide sequence ID" value="NZ_CCXJ01000331.1"/>
</dbReference>
<dbReference type="Proteomes" id="UP001240447">
    <property type="component" value="Unassembled WGS sequence"/>
</dbReference>
<dbReference type="InterPro" id="IPR036291">
    <property type="entry name" value="NAD(P)-bd_dom_sf"/>
</dbReference>
<accession>A0ABT9NV75</accession>
<dbReference type="SUPFAM" id="SSF51735">
    <property type="entry name" value="NAD(P)-binding Rossmann-fold domains"/>
    <property type="match status" value="1"/>
</dbReference>
<dbReference type="Gene3D" id="3.40.50.720">
    <property type="entry name" value="NAD(P)-binding Rossmann-like Domain"/>
    <property type="match status" value="1"/>
</dbReference>
<dbReference type="InterPro" id="IPR013149">
    <property type="entry name" value="ADH-like_C"/>
</dbReference>
<dbReference type="SMART" id="SM00829">
    <property type="entry name" value="PKS_ER"/>
    <property type="match status" value="1"/>
</dbReference>
<evidence type="ECO:0000313" key="9">
    <source>
        <dbReference type="Proteomes" id="UP001240447"/>
    </source>
</evidence>
<comment type="cofactor">
    <cofactor evidence="1 6">
        <name>Zn(2+)</name>
        <dbReference type="ChEBI" id="CHEBI:29105"/>
    </cofactor>
</comment>
<dbReference type="GO" id="GO:0018456">
    <property type="term" value="F:aryl-alcohol dehydrogenase (NAD+) activity"/>
    <property type="evidence" value="ECO:0007669"/>
    <property type="project" value="UniProtKB-EC"/>
</dbReference>
<sequence length="368" mass="37948">MRTTAAVVPAPGAPFEIRELEVDDLRDDEVLVRIVASGLCHTDLTIAASYPPEMLPAVLGHEGAGVVEAVGPAVEGITVGDHVVLSFRSCRSCAPCKAGDVGYCEQSVALNYMGMRLDGSVTYRDGDTPVIGSFFGQSSFAQHAIAYADNCVVVDKGVDLVHAAPFGCGYQTGAGTVINVFDAGPDDSLAVFGVGAVGLAALAAGAARGLATMVAVDLLPSRLEAAERYGAVGLNPADFGDEPGTTLLDRLKEVTGGGARYGIDTTAIPAVVSQAMAALRPQGKLAALGLTFEDYQISATDLLHGGKTLLSTIEGESDPQTMVPALLQMRAEGRFDVDPLVTTYPFSAINEAVADVSSGATVKAVLTW</sequence>
<feature type="domain" description="Enoyl reductase (ER)" evidence="7">
    <location>
        <begin position="12"/>
        <end position="366"/>
    </location>
</feature>
<evidence type="ECO:0000256" key="1">
    <source>
        <dbReference type="ARBA" id="ARBA00001947"/>
    </source>
</evidence>
<dbReference type="PROSITE" id="PS00059">
    <property type="entry name" value="ADH_ZINC"/>
    <property type="match status" value="1"/>
</dbReference>
<comment type="similarity">
    <text evidence="2 6">Belongs to the zinc-containing alcohol dehydrogenase family.</text>
</comment>
<organism evidence="8 9">
    <name type="scientific">Nocardioides massiliensis</name>
    <dbReference type="NCBI Taxonomy" id="1325935"/>
    <lineage>
        <taxon>Bacteria</taxon>
        <taxon>Bacillati</taxon>
        <taxon>Actinomycetota</taxon>
        <taxon>Actinomycetes</taxon>
        <taxon>Propionibacteriales</taxon>
        <taxon>Nocardioidaceae</taxon>
        <taxon>Nocardioides</taxon>
    </lineage>
</organism>
<dbReference type="InterPro" id="IPR013154">
    <property type="entry name" value="ADH-like_N"/>
</dbReference>
<dbReference type="PANTHER" id="PTHR43350">
    <property type="entry name" value="NAD-DEPENDENT ALCOHOL DEHYDROGENASE"/>
    <property type="match status" value="1"/>
</dbReference>
<keyword evidence="9" id="KW-1185">Reference proteome</keyword>
<dbReference type="Gene3D" id="3.90.180.10">
    <property type="entry name" value="Medium-chain alcohol dehydrogenases, catalytic domain"/>
    <property type="match status" value="1"/>
</dbReference>
<evidence type="ECO:0000256" key="2">
    <source>
        <dbReference type="ARBA" id="ARBA00008072"/>
    </source>
</evidence>
<evidence type="ECO:0000313" key="8">
    <source>
        <dbReference type="EMBL" id="MDP9823905.1"/>
    </source>
</evidence>
<dbReference type="PANTHER" id="PTHR43350:SF2">
    <property type="entry name" value="GROES-LIKE ZINC-BINDING ALCOHOL DEHYDROGENASE FAMILY PROTEIN"/>
    <property type="match status" value="1"/>
</dbReference>
<evidence type="ECO:0000256" key="5">
    <source>
        <dbReference type="ARBA" id="ARBA00023002"/>
    </source>
</evidence>
<keyword evidence="5 8" id="KW-0560">Oxidoreductase</keyword>
<proteinExistence type="inferred from homology"/>
<evidence type="ECO:0000256" key="6">
    <source>
        <dbReference type="RuleBase" id="RU361277"/>
    </source>
</evidence>
<gene>
    <name evidence="8" type="ORF">J2S59_003714</name>
</gene>
<dbReference type="InterPro" id="IPR020843">
    <property type="entry name" value="ER"/>
</dbReference>
<evidence type="ECO:0000256" key="3">
    <source>
        <dbReference type="ARBA" id="ARBA00022723"/>
    </source>
</evidence>